<proteinExistence type="inferred from homology"/>
<dbReference type="Proteomes" id="UP000659654">
    <property type="component" value="Unassembled WGS sequence"/>
</dbReference>
<dbReference type="PANTHER" id="PTHR11188:SF176">
    <property type="entry name" value="ARRESTIN DOMAIN-CONTAINING PROTEIN 1"/>
    <property type="match status" value="1"/>
</dbReference>
<name>A0A7I8WIT7_BURXY</name>
<sequence>MKLKQFDITFDNPEKTYFAGQEISGKILLELEEAKQINEILLELKGRAKTYWSKHSGKSKTHCTQSEPYFCEQFNTKFTHSFEKKINAKNTERTIPKGIHEIPFSYTLPKNLPTSFEGDFGFVRYTCRAICERPWDFDIVSICPFTVVGIEDINQDNDALEPATASETNRKVSFCCRRQGIIHVELNLNRTGYTPGENIIVNAVINNETQKTLKASQAKLKQNVNYKAKTFLGVEYVKNVSKVVVKLDKGEIPPTSEFRWSNQVIQIPALPPRLSKCNIIDIKYCIELEVDTVTVQIPITIGTIPKISDIVGKLNSSAAERLFPIQLTVTDDTGNIMEPKEDAELLSEEAEALIMSKKRVRMPSSILSELYPTLPSPYYKESFFGLVDISEEKESVQYGTTLYAPKYPFYKD</sequence>
<dbReference type="PANTHER" id="PTHR11188">
    <property type="entry name" value="ARRESTIN DOMAIN CONTAINING PROTEIN"/>
    <property type="match status" value="1"/>
</dbReference>
<dbReference type="GO" id="GO:0015031">
    <property type="term" value="P:protein transport"/>
    <property type="evidence" value="ECO:0007669"/>
    <property type="project" value="TreeGrafter"/>
</dbReference>
<dbReference type="InterPro" id="IPR050357">
    <property type="entry name" value="Arrestin_domain-protein"/>
</dbReference>
<evidence type="ECO:0000313" key="3">
    <source>
        <dbReference type="EMBL" id="CAD5221710.1"/>
    </source>
</evidence>
<evidence type="ECO:0000259" key="2">
    <source>
        <dbReference type="SMART" id="SM01017"/>
    </source>
</evidence>
<dbReference type="EMBL" id="CAJFCV020000003">
    <property type="protein sequence ID" value="CAG9108765.1"/>
    <property type="molecule type" value="Genomic_DNA"/>
</dbReference>
<comment type="caution">
    <text evidence="3">The sequence shown here is derived from an EMBL/GenBank/DDBJ whole genome shotgun (WGS) entry which is preliminary data.</text>
</comment>
<evidence type="ECO:0000313" key="4">
    <source>
        <dbReference type="Proteomes" id="UP000659654"/>
    </source>
</evidence>
<dbReference type="InterPro" id="IPR014752">
    <property type="entry name" value="Arrestin-like_C"/>
</dbReference>
<feature type="domain" description="Arrestin C-terminal-like" evidence="2">
    <location>
        <begin position="178"/>
        <end position="306"/>
    </location>
</feature>
<keyword evidence="4" id="KW-1185">Reference proteome</keyword>
<gene>
    <name evidence="3" type="ORF">BXYJ_LOCUS6814</name>
</gene>
<dbReference type="SMART" id="SM01017">
    <property type="entry name" value="Arrestin_C"/>
    <property type="match status" value="1"/>
</dbReference>
<dbReference type="Proteomes" id="UP000582659">
    <property type="component" value="Unassembled WGS sequence"/>
</dbReference>
<protein>
    <submittedName>
        <fullName evidence="3">(pine wood nematode) hypothetical protein</fullName>
    </submittedName>
</protein>
<dbReference type="SMR" id="A0A7I8WIT7"/>
<reference evidence="3" key="1">
    <citation type="submission" date="2020-09" db="EMBL/GenBank/DDBJ databases">
        <authorList>
            <person name="Kikuchi T."/>
        </authorList>
    </citation>
    <scope>NUCLEOTIDE SEQUENCE</scope>
    <source>
        <strain evidence="3">Ka4C1</strain>
    </source>
</reference>
<comment type="similarity">
    <text evidence="1">Belongs to the arrestin family.</text>
</comment>
<dbReference type="InterPro" id="IPR011022">
    <property type="entry name" value="Arrestin_C-like"/>
</dbReference>
<dbReference type="AlphaFoldDB" id="A0A7I8WIT7"/>
<evidence type="ECO:0000256" key="1">
    <source>
        <dbReference type="ARBA" id="ARBA00005298"/>
    </source>
</evidence>
<dbReference type="OrthoDB" id="2333384at2759"/>
<dbReference type="InterPro" id="IPR014756">
    <property type="entry name" value="Ig_E-set"/>
</dbReference>
<dbReference type="Pfam" id="PF02752">
    <property type="entry name" value="Arrestin_C"/>
    <property type="match status" value="1"/>
</dbReference>
<dbReference type="GO" id="GO:0005737">
    <property type="term" value="C:cytoplasm"/>
    <property type="evidence" value="ECO:0007669"/>
    <property type="project" value="TreeGrafter"/>
</dbReference>
<dbReference type="Pfam" id="PF00339">
    <property type="entry name" value="Arrestin_N"/>
    <property type="match status" value="1"/>
</dbReference>
<dbReference type="Gene3D" id="2.60.40.640">
    <property type="match status" value="2"/>
</dbReference>
<accession>A0A7I8WIT7</accession>
<organism evidence="3 4">
    <name type="scientific">Bursaphelenchus xylophilus</name>
    <name type="common">Pinewood nematode worm</name>
    <name type="synonym">Aphelenchoides xylophilus</name>
    <dbReference type="NCBI Taxonomy" id="6326"/>
    <lineage>
        <taxon>Eukaryota</taxon>
        <taxon>Metazoa</taxon>
        <taxon>Ecdysozoa</taxon>
        <taxon>Nematoda</taxon>
        <taxon>Chromadorea</taxon>
        <taxon>Rhabditida</taxon>
        <taxon>Tylenchina</taxon>
        <taxon>Tylenchomorpha</taxon>
        <taxon>Aphelenchoidea</taxon>
        <taxon>Aphelenchoididae</taxon>
        <taxon>Bursaphelenchus</taxon>
    </lineage>
</organism>
<dbReference type="InterPro" id="IPR011021">
    <property type="entry name" value="Arrestin-like_N"/>
</dbReference>
<dbReference type="SUPFAM" id="SSF81296">
    <property type="entry name" value="E set domains"/>
    <property type="match status" value="2"/>
</dbReference>
<dbReference type="EMBL" id="CAJFDI010000003">
    <property type="protein sequence ID" value="CAD5221710.1"/>
    <property type="molecule type" value="Genomic_DNA"/>
</dbReference>